<keyword evidence="1" id="KW-0805">Transcription regulation</keyword>
<dbReference type="InterPro" id="IPR007737">
    <property type="entry name" value="Mga_HTH"/>
</dbReference>
<dbReference type="Gene3D" id="1.10.10.10">
    <property type="entry name" value="Winged helix-like DNA-binding domain superfamily/Winged helix DNA-binding domain"/>
    <property type="match status" value="2"/>
</dbReference>
<dbReference type="Pfam" id="PF05043">
    <property type="entry name" value="Mga"/>
    <property type="match status" value="1"/>
</dbReference>
<keyword evidence="2" id="KW-0804">Transcription</keyword>
<feature type="domain" description="Mga helix-turn-helix" evidence="3">
    <location>
        <begin position="85"/>
        <end position="158"/>
    </location>
</feature>
<dbReference type="EMBL" id="AP019810">
    <property type="protein sequence ID" value="BBM15319.1"/>
    <property type="molecule type" value="Genomic_DNA"/>
</dbReference>
<evidence type="ECO:0000259" key="3">
    <source>
        <dbReference type="Pfam" id="PF05043"/>
    </source>
</evidence>
<dbReference type="InterPro" id="IPR036390">
    <property type="entry name" value="WH_DNA-bd_sf"/>
</dbReference>
<name>A0AAI8RB24_ENTMU</name>
<evidence type="ECO:0000313" key="5">
    <source>
        <dbReference type="EMBL" id="BBM15319.1"/>
    </source>
</evidence>
<protein>
    <submittedName>
        <fullName evidence="5">Transcriptional regulator</fullName>
    </submittedName>
</protein>
<dbReference type="Pfam" id="PF08279">
    <property type="entry name" value="HTH_11"/>
    <property type="match status" value="1"/>
</dbReference>
<reference evidence="5 6" key="1">
    <citation type="submission" date="2019-07" db="EMBL/GenBank/DDBJ databases">
        <title>antibiotic susceptibility of plant-derived lactic acid bacteria.</title>
        <authorList>
            <person name="Sugiyama M."/>
            <person name="Noda M."/>
        </authorList>
    </citation>
    <scope>NUCLEOTIDE SEQUENCE [LARGE SCALE GENOMIC DNA]</scope>
    <source>
        <strain evidence="5 6">15-1A</strain>
    </source>
</reference>
<dbReference type="SUPFAM" id="SSF46785">
    <property type="entry name" value="Winged helix' DNA-binding domain"/>
    <property type="match status" value="1"/>
</dbReference>
<organism evidence="5 6">
    <name type="scientific">Enterococcus mundtii</name>
    <dbReference type="NCBI Taxonomy" id="53346"/>
    <lineage>
        <taxon>Bacteria</taxon>
        <taxon>Bacillati</taxon>
        <taxon>Bacillota</taxon>
        <taxon>Bacilli</taxon>
        <taxon>Lactobacillales</taxon>
        <taxon>Enterococcaceae</taxon>
        <taxon>Enterococcus</taxon>
    </lineage>
</organism>
<accession>A0AAI8RB24</accession>
<feature type="domain" description="Helix-turn-helix type 11" evidence="4">
    <location>
        <begin position="16"/>
        <end position="70"/>
    </location>
</feature>
<evidence type="ECO:0000256" key="2">
    <source>
        <dbReference type="ARBA" id="ARBA00023163"/>
    </source>
</evidence>
<dbReference type="AlphaFoldDB" id="A0AAI8RB24"/>
<sequence>MRELQLKFITNTITERWMRILNVIEQQNMFTIVGLSQQLGVSKRTILKDVSELKNYFEESAIFESNTTGYFFKEKNRRLYHEDKEALLQSEIWFEIISDIFYGELVSVGELADRYNYSESTMLRSVAQIKEVLKEYQLSLSLKPVDLVGKEGNIRKFFL</sequence>
<evidence type="ECO:0000313" key="6">
    <source>
        <dbReference type="Proteomes" id="UP000509460"/>
    </source>
</evidence>
<evidence type="ECO:0000256" key="1">
    <source>
        <dbReference type="ARBA" id="ARBA00023015"/>
    </source>
</evidence>
<dbReference type="RefSeq" id="WP_232092479.1">
    <property type="nucleotide sequence ID" value="NZ_AP019810.1"/>
</dbReference>
<dbReference type="PANTHER" id="PTHR30185:SF18">
    <property type="entry name" value="TRANSCRIPTIONAL REGULATOR MTLR"/>
    <property type="match status" value="1"/>
</dbReference>
<dbReference type="PANTHER" id="PTHR30185">
    <property type="entry name" value="CRYPTIC BETA-GLUCOSIDE BGL OPERON ANTITERMINATOR"/>
    <property type="match status" value="1"/>
</dbReference>
<proteinExistence type="predicted"/>
<dbReference type="InterPro" id="IPR036388">
    <property type="entry name" value="WH-like_DNA-bd_sf"/>
</dbReference>
<dbReference type="InterPro" id="IPR013196">
    <property type="entry name" value="HTH_11"/>
</dbReference>
<gene>
    <name evidence="5" type="ORF">EM151A_2132</name>
</gene>
<dbReference type="InterPro" id="IPR050661">
    <property type="entry name" value="BglG_antiterminators"/>
</dbReference>
<dbReference type="Proteomes" id="UP000509460">
    <property type="component" value="Chromosome"/>
</dbReference>
<evidence type="ECO:0000259" key="4">
    <source>
        <dbReference type="Pfam" id="PF08279"/>
    </source>
</evidence>